<keyword evidence="4" id="KW-0934">Plastid</keyword>
<dbReference type="GO" id="GO:0009765">
    <property type="term" value="P:photosynthesis, light harvesting"/>
    <property type="evidence" value="ECO:0007669"/>
    <property type="project" value="InterPro"/>
</dbReference>
<dbReference type="InterPro" id="IPR022796">
    <property type="entry name" value="Chloroa_b-bind"/>
</dbReference>
<reference evidence="6" key="2">
    <citation type="submission" date="2024-10" db="UniProtKB">
        <authorList>
            <consortium name="EnsemblProtists"/>
        </authorList>
    </citation>
    <scope>IDENTIFICATION</scope>
</reference>
<reference evidence="7" key="1">
    <citation type="journal article" date="2013" name="Nature">
        <title>Pan genome of the phytoplankton Emiliania underpins its global distribution.</title>
        <authorList>
            <person name="Read B.A."/>
            <person name="Kegel J."/>
            <person name="Klute M.J."/>
            <person name="Kuo A."/>
            <person name="Lefebvre S.C."/>
            <person name="Maumus F."/>
            <person name="Mayer C."/>
            <person name="Miller J."/>
            <person name="Monier A."/>
            <person name="Salamov A."/>
            <person name="Young J."/>
            <person name="Aguilar M."/>
            <person name="Claverie J.M."/>
            <person name="Frickenhaus S."/>
            <person name="Gonzalez K."/>
            <person name="Herman E.K."/>
            <person name="Lin Y.C."/>
            <person name="Napier J."/>
            <person name="Ogata H."/>
            <person name="Sarno A.F."/>
            <person name="Shmutz J."/>
            <person name="Schroeder D."/>
            <person name="de Vargas C."/>
            <person name="Verret F."/>
            <person name="von Dassow P."/>
            <person name="Valentin K."/>
            <person name="Van de Peer Y."/>
            <person name="Wheeler G."/>
            <person name="Dacks J.B."/>
            <person name="Delwiche C.F."/>
            <person name="Dyhrman S.T."/>
            <person name="Glockner G."/>
            <person name="John U."/>
            <person name="Richards T."/>
            <person name="Worden A.Z."/>
            <person name="Zhang X."/>
            <person name="Grigoriev I.V."/>
            <person name="Allen A.E."/>
            <person name="Bidle K."/>
            <person name="Borodovsky M."/>
            <person name="Bowler C."/>
            <person name="Brownlee C."/>
            <person name="Cock J.M."/>
            <person name="Elias M."/>
            <person name="Gladyshev V.N."/>
            <person name="Groth M."/>
            <person name="Guda C."/>
            <person name="Hadaegh A."/>
            <person name="Iglesias-Rodriguez M.D."/>
            <person name="Jenkins J."/>
            <person name="Jones B.M."/>
            <person name="Lawson T."/>
            <person name="Leese F."/>
            <person name="Lindquist E."/>
            <person name="Lobanov A."/>
            <person name="Lomsadze A."/>
            <person name="Malik S.B."/>
            <person name="Marsh M.E."/>
            <person name="Mackinder L."/>
            <person name="Mock T."/>
            <person name="Mueller-Roeber B."/>
            <person name="Pagarete A."/>
            <person name="Parker M."/>
            <person name="Probert I."/>
            <person name="Quesneville H."/>
            <person name="Raines C."/>
            <person name="Rensing S.A."/>
            <person name="Riano-Pachon D.M."/>
            <person name="Richier S."/>
            <person name="Rokitta S."/>
            <person name="Shiraiwa Y."/>
            <person name="Soanes D.M."/>
            <person name="van der Giezen M."/>
            <person name="Wahlund T.M."/>
            <person name="Williams B."/>
            <person name="Wilson W."/>
            <person name="Wolfe G."/>
            <person name="Wurch L.L."/>
        </authorList>
    </citation>
    <scope>NUCLEOTIDE SEQUENCE</scope>
</reference>
<evidence type="ECO:0008006" key="8">
    <source>
        <dbReference type="Google" id="ProtNLM"/>
    </source>
</evidence>
<feature type="binding site" evidence="5">
    <location>
        <position position="165"/>
    </location>
    <ligand>
        <name>chlorophyll a</name>
        <dbReference type="ChEBI" id="CHEBI:58416"/>
        <label>1</label>
    </ligand>
</feature>
<dbReference type="STRING" id="2903.R1DDZ6"/>
<evidence type="ECO:0000256" key="3">
    <source>
        <dbReference type="ARBA" id="ARBA00022531"/>
    </source>
</evidence>
<dbReference type="AlphaFoldDB" id="A0A0D3KD68"/>
<feature type="binding site" evidence="5">
    <location>
        <position position="183"/>
    </location>
    <ligand>
        <name>chlorophyll a</name>
        <dbReference type="ChEBI" id="CHEBI:58416"/>
        <label>1</label>
    </ligand>
</feature>
<evidence type="ECO:0000313" key="6">
    <source>
        <dbReference type="EnsemblProtists" id="EOD33703"/>
    </source>
</evidence>
<evidence type="ECO:0000256" key="1">
    <source>
        <dbReference type="ARBA" id="ARBA00004229"/>
    </source>
</evidence>
<feature type="binding site" description="axial binding residue" evidence="5">
    <location>
        <position position="124"/>
    </location>
    <ligand>
        <name>chlorophyll b</name>
        <dbReference type="ChEBI" id="CHEBI:61721"/>
        <label>1</label>
    </ligand>
    <ligandPart>
        <name>Mg</name>
        <dbReference type="ChEBI" id="CHEBI:25107"/>
    </ligandPart>
</feature>
<dbReference type="RefSeq" id="XP_005786132.1">
    <property type="nucleotide sequence ID" value="XM_005786075.1"/>
</dbReference>
<dbReference type="InterPro" id="IPR001344">
    <property type="entry name" value="Chloro_AB-bd_pln"/>
</dbReference>
<dbReference type="Pfam" id="PF00504">
    <property type="entry name" value="Chloroa_b-bind"/>
    <property type="match status" value="1"/>
</dbReference>
<dbReference type="SUPFAM" id="SSF103511">
    <property type="entry name" value="Chlorophyll a-b binding protein"/>
    <property type="match status" value="1"/>
</dbReference>
<dbReference type="GO" id="GO:0009507">
    <property type="term" value="C:chloroplast"/>
    <property type="evidence" value="ECO:0007669"/>
    <property type="project" value="UniProtKB-SubCell"/>
</dbReference>
<keyword evidence="7" id="KW-1185">Reference proteome</keyword>
<feature type="binding site" evidence="5">
    <location>
        <position position="169"/>
    </location>
    <ligand>
        <name>chlorophyll a</name>
        <dbReference type="ChEBI" id="CHEBI:58416"/>
        <label>1</label>
    </ligand>
</feature>
<dbReference type="Gene3D" id="1.10.3460.10">
    <property type="entry name" value="Chlorophyll a/b binding protein domain"/>
    <property type="match status" value="2"/>
</dbReference>
<keyword evidence="5" id="KW-0157">Chromophore</keyword>
<name>A0A0D3KD68_EMIH1</name>
<evidence type="ECO:0000256" key="5">
    <source>
        <dbReference type="PIRSR" id="PIRSR601344-1"/>
    </source>
</evidence>
<comment type="subcellular location">
    <subcellularLocation>
        <location evidence="1">Plastid</location>
        <location evidence="1">Chloroplast</location>
    </subcellularLocation>
</comment>
<feature type="binding site" evidence="5">
    <location>
        <position position="166"/>
    </location>
    <ligand>
        <name>chlorophyll a</name>
        <dbReference type="ChEBI" id="CHEBI:58416"/>
        <label>1</label>
    </ligand>
</feature>
<feature type="binding site" evidence="5">
    <location>
        <position position="92"/>
    </location>
    <ligand>
        <name>chlorophyll a</name>
        <dbReference type="ChEBI" id="CHEBI:58416"/>
        <label>1</label>
    </ligand>
</feature>
<dbReference type="GO" id="GO:0016020">
    <property type="term" value="C:membrane"/>
    <property type="evidence" value="ECO:0007669"/>
    <property type="project" value="InterPro"/>
</dbReference>
<dbReference type="GO" id="GO:0016168">
    <property type="term" value="F:chlorophyll binding"/>
    <property type="evidence" value="ECO:0007669"/>
    <property type="project" value="UniProtKB-KW"/>
</dbReference>
<evidence type="ECO:0000256" key="4">
    <source>
        <dbReference type="ARBA" id="ARBA00022640"/>
    </source>
</evidence>
<sequence length="213" mass="22318">MLVAALTSSPALVAPAVAPLFAKPKLALAPHSDALRFARMEEAAAAPATEEAEEAEESLGPVGALVGDVGFDPLGFTEILPLAWLREAEIKHCRTAMLATARAHDAVIAQGGMSQLLLWIGLLEVFSAISIDQMLRGSGREPGDYGFDPLGFASDPAKKADLQMKELANGRLAMFAFGGFVTQSVLTGNTFPYLFDYQTAGDIVAIAAQGASP</sequence>
<dbReference type="GeneID" id="17278974"/>
<proteinExistence type="predicted"/>
<dbReference type="eggNOG" id="ENOG502S1S0">
    <property type="taxonomic scope" value="Eukaryota"/>
</dbReference>
<evidence type="ECO:0000256" key="2">
    <source>
        <dbReference type="ARBA" id="ARBA00022528"/>
    </source>
</evidence>
<keyword evidence="2" id="KW-0150">Chloroplast</keyword>
<keyword evidence="5" id="KW-0148">Chlorophyll</keyword>
<feature type="binding site" description="axial binding residue" evidence="5">
    <location>
        <position position="94"/>
    </location>
    <ligand>
        <name>chlorophyll b</name>
        <dbReference type="ChEBI" id="CHEBI:61721"/>
        <label>1</label>
    </ligand>
    <ligandPart>
        <name>Mg</name>
        <dbReference type="ChEBI" id="CHEBI:25107"/>
    </ligandPart>
</feature>
<keyword evidence="3" id="KW-0602">Photosynthesis</keyword>
<evidence type="ECO:0000313" key="7">
    <source>
        <dbReference type="Proteomes" id="UP000013827"/>
    </source>
</evidence>
<dbReference type="Proteomes" id="UP000013827">
    <property type="component" value="Unassembled WGS sequence"/>
</dbReference>
<organism evidence="6 7">
    <name type="scientific">Emiliania huxleyi (strain CCMP1516)</name>
    <dbReference type="NCBI Taxonomy" id="280463"/>
    <lineage>
        <taxon>Eukaryota</taxon>
        <taxon>Haptista</taxon>
        <taxon>Haptophyta</taxon>
        <taxon>Prymnesiophyceae</taxon>
        <taxon>Isochrysidales</taxon>
        <taxon>Noelaerhabdaceae</taxon>
        <taxon>Emiliania</taxon>
    </lineage>
</organism>
<protein>
    <recommendedName>
        <fullName evidence="8">Light harvesting protein</fullName>
    </recommendedName>
</protein>
<feature type="binding site" description="axial binding residue" evidence="5">
    <location>
        <position position="135"/>
    </location>
    <ligand>
        <name>chlorophyll b</name>
        <dbReference type="ChEBI" id="CHEBI:61721"/>
        <label>1</label>
    </ligand>
    <ligandPart>
        <name>Mg</name>
        <dbReference type="ChEBI" id="CHEBI:25107"/>
    </ligandPart>
</feature>
<feature type="binding site" evidence="5">
    <location>
        <position position="89"/>
    </location>
    <ligand>
        <name>chlorophyll a</name>
        <dbReference type="ChEBI" id="CHEBI:58416"/>
        <label>1</label>
    </ligand>
</feature>
<dbReference type="EnsemblProtists" id="EOD33703">
    <property type="protein sequence ID" value="EOD33703"/>
    <property type="gene ID" value="EMIHUDRAFT_455747"/>
</dbReference>
<dbReference type="KEGG" id="ehx:EMIHUDRAFT_455747"/>
<dbReference type="HOGENOM" id="CLU_057943_3_1_1"/>
<dbReference type="PANTHER" id="PTHR21649">
    <property type="entry name" value="CHLOROPHYLL A/B BINDING PROTEIN"/>
    <property type="match status" value="1"/>
</dbReference>
<accession>A0A0D3KD68</accession>
<dbReference type="PaxDb" id="2903-EOD33703"/>
<feature type="binding site" evidence="5">
    <location>
        <position position="171"/>
    </location>
    <ligand>
        <name>chlorophyll a</name>
        <dbReference type="ChEBI" id="CHEBI:58416"/>
        <label>1</label>
    </ligand>
</feature>